<sequence>MFEKATHSLLQQTDYDGTLIAVSRLNDSEKLKPLAVVIKCPGSWFWQRTKYKPTDFTLNDLLQGKPIQPVLKEKVFLNKYEETQKGGVAGSGEVDMGGVGMKAQGRGTSKILSSLGTLLKESVIMPHFLKESKDRKVDPQHNLIVQIQGKKQVFTLVKERIFTTCDCTINFSELKEGSCSALFKPICSAKVHLNKGICLQNTRDVAIEIPPHTVMAYSVSELKIKSDGHYEVGVSPDGIEADDSITLDSIHTETEVDGLWTLTQITEGSSLSVLNKELASVKATLCKLACLSPETRFSLLNLFQEILPDQTLLSTLEDKLEKICDASMYDSHTYLSDTSNELMDKFLYLLHSETDNMDRLASVVLRPNGSLPAISNQNGGQSAPANWKAANTSHNGSSVKSTNQRQLILSAMHMLISAAEELTDDGLTLLKACSSETINGLNDLVTHLTNVSQRVPFNELPFLLRDGEVPHEVELLFISSNITLKRDNKELYAEIGSGVKVLPLILCIVIHGLAYLNESCETDIEM</sequence>
<reference evidence="1" key="1">
    <citation type="submission" date="2020-02" db="EMBL/GenBank/DDBJ databases">
        <title>Genome sequencing of the panga catfish, Pangasius djambal.</title>
        <authorList>
            <person name="Wen M."/>
            <person name="Zahm M."/>
            <person name="Roques C."/>
            <person name="Cabau C."/>
            <person name="Klopp C."/>
            <person name="Donnadieu C."/>
            <person name="Jouanno E."/>
            <person name="Avarre J.-C."/>
            <person name="Campet M."/>
            <person name="Ha T."/>
            <person name="Dugue R."/>
            <person name="Lampietro C."/>
            <person name="Louis A."/>
            <person name="Herpin A."/>
            <person name="Echchiki A."/>
            <person name="Berthelot C."/>
            <person name="Parey E."/>
            <person name="Roest-Crollius H."/>
            <person name="Braasch I."/>
            <person name="Postlethwait J.H."/>
            <person name="Bobe J."/>
            <person name="Montfort J."/>
            <person name="Bouchez O."/>
            <person name="Begum T."/>
            <person name="Schartl M."/>
            <person name="Gustiano R."/>
            <person name="Guiguen Y."/>
        </authorList>
    </citation>
    <scope>NUCLEOTIDE SEQUENCE</scope>
    <source>
        <strain evidence="1">Pdj_M5554</strain>
    </source>
</reference>
<organism evidence="1 2">
    <name type="scientific">Pangasius djambal</name>
    <dbReference type="NCBI Taxonomy" id="1691987"/>
    <lineage>
        <taxon>Eukaryota</taxon>
        <taxon>Metazoa</taxon>
        <taxon>Chordata</taxon>
        <taxon>Craniata</taxon>
        <taxon>Vertebrata</taxon>
        <taxon>Euteleostomi</taxon>
        <taxon>Actinopterygii</taxon>
        <taxon>Neopterygii</taxon>
        <taxon>Teleostei</taxon>
        <taxon>Ostariophysi</taxon>
        <taxon>Siluriformes</taxon>
        <taxon>Pangasiidae</taxon>
        <taxon>Pangasius</taxon>
    </lineage>
</organism>
<evidence type="ECO:0000313" key="1">
    <source>
        <dbReference type="EMBL" id="MCJ8749784.1"/>
    </source>
</evidence>
<protein>
    <submittedName>
        <fullName evidence="1">Uncharacterized protein</fullName>
    </submittedName>
</protein>
<accession>A0ACC5ZP03</accession>
<gene>
    <name evidence="1" type="ORF">PDJAM_G00180290</name>
</gene>
<comment type="caution">
    <text evidence="1">The sequence shown here is derived from an EMBL/GenBank/DDBJ whole genome shotgun (WGS) entry which is preliminary data.</text>
</comment>
<keyword evidence="2" id="KW-1185">Reference proteome</keyword>
<proteinExistence type="predicted"/>
<dbReference type="Proteomes" id="UP000830395">
    <property type="component" value="Chromosome 29"/>
</dbReference>
<name>A0ACC5ZP03_9TELE</name>
<evidence type="ECO:0000313" key="2">
    <source>
        <dbReference type="Proteomes" id="UP000830395"/>
    </source>
</evidence>
<dbReference type="EMBL" id="CM041003">
    <property type="protein sequence ID" value="MCJ8749784.1"/>
    <property type="molecule type" value="Genomic_DNA"/>
</dbReference>